<accession>A0ABQ4Z3F2</accession>
<comment type="caution">
    <text evidence="1">The sequence shown here is derived from an EMBL/GenBank/DDBJ whole genome shotgun (WGS) entry which is preliminary data.</text>
</comment>
<dbReference type="EMBL" id="BQNB010010911">
    <property type="protein sequence ID" value="GJS83562.1"/>
    <property type="molecule type" value="Genomic_DNA"/>
</dbReference>
<organism evidence="1 2">
    <name type="scientific">Tanacetum coccineum</name>
    <dbReference type="NCBI Taxonomy" id="301880"/>
    <lineage>
        <taxon>Eukaryota</taxon>
        <taxon>Viridiplantae</taxon>
        <taxon>Streptophyta</taxon>
        <taxon>Embryophyta</taxon>
        <taxon>Tracheophyta</taxon>
        <taxon>Spermatophyta</taxon>
        <taxon>Magnoliopsida</taxon>
        <taxon>eudicotyledons</taxon>
        <taxon>Gunneridae</taxon>
        <taxon>Pentapetalae</taxon>
        <taxon>asterids</taxon>
        <taxon>campanulids</taxon>
        <taxon>Asterales</taxon>
        <taxon>Asteraceae</taxon>
        <taxon>Asteroideae</taxon>
        <taxon>Anthemideae</taxon>
        <taxon>Anthemidinae</taxon>
        <taxon>Tanacetum</taxon>
    </lineage>
</organism>
<evidence type="ECO:0000313" key="1">
    <source>
        <dbReference type="EMBL" id="GJS83562.1"/>
    </source>
</evidence>
<protein>
    <submittedName>
        <fullName evidence="1">Uncharacterized protein</fullName>
    </submittedName>
</protein>
<reference evidence="1" key="1">
    <citation type="journal article" date="2022" name="Int. J. Mol. Sci.">
        <title>Draft Genome of Tanacetum Coccineum: Genomic Comparison of Closely Related Tanacetum-Family Plants.</title>
        <authorList>
            <person name="Yamashiro T."/>
            <person name="Shiraishi A."/>
            <person name="Nakayama K."/>
            <person name="Satake H."/>
        </authorList>
    </citation>
    <scope>NUCLEOTIDE SEQUENCE</scope>
</reference>
<gene>
    <name evidence="1" type="ORF">Tco_0750103</name>
</gene>
<dbReference type="Proteomes" id="UP001151760">
    <property type="component" value="Unassembled WGS sequence"/>
</dbReference>
<name>A0ABQ4Z3F2_9ASTR</name>
<sequence length="107" mass="12124">MKLLNMKLPSIVSNDSRASFSSRLRFLNVFYDPRIIWEQRIAALRVIVVDRGDLGLDVLKLGNAMVEGLVVRLNVGVVASLLQTRRMEQKTSKWMPSFMTWSGQEAG</sequence>
<proteinExistence type="predicted"/>
<keyword evidence="2" id="KW-1185">Reference proteome</keyword>
<reference evidence="1" key="2">
    <citation type="submission" date="2022-01" db="EMBL/GenBank/DDBJ databases">
        <authorList>
            <person name="Yamashiro T."/>
            <person name="Shiraishi A."/>
            <person name="Satake H."/>
            <person name="Nakayama K."/>
        </authorList>
    </citation>
    <scope>NUCLEOTIDE SEQUENCE</scope>
</reference>
<evidence type="ECO:0000313" key="2">
    <source>
        <dbReference type="Proteomes" id="UP001151760"/>
    </source>
</evidence>